<keyword evidence="3" id="KW-1185">Reference proteome</keyword>
<dbReference type="Gene3D" id="6.10.140.1230">
    <property type="match status" value="1"/>
</dbReference>
<gene>
    <name evidence="2" type="ORF">B0J11DRAFT_548784</name>
</gene>
<sequence>MTKRYIVAALTPIVPQTITARAWIPPPESKMSQLLDFILTHEEAFKIRNRIASLYADFRHQLDTNPEGYHANIAAWKKALADAARAGVIPAQGPTPDLLNIRVGEELGRALQHPTFGRPTCLPVVFHDAVAKKEFMPLTDFVNSPTSVYKTSWVPSPWSVVRWGLKRIGVLGEPGFGNKLEVGSFVVLGNVEAAANEIIKQMTPETSNVDRILSRAEFSKRFARVLNPVVQLSSQDLNVLLVHMARDKQVLSYNGRTIKFKSENEDAPAPISEEDMAIANLRDTLAKFTAQLLPLEEKVAVADATAREAVKLKQNARAKAALRSKKMAESVLVERSNVVMQLEEVFHRLQQAADQVEIIEAMKLSAAALKGLNSKVGGAEGVTDVVDTLRTEMDTADEITNIINESAQHVDELEIDDEFEALEKAQKEKEEQKAKAEREEKEKVETAEREKREQEEALKTAARLAELDKASKELADKEKEKSTAETSSTEDKVLDQASASFARLSFVESSDKDDVEQEKEKERIPLPA</sequence>
<dbReference type="InterPro" id="IPR005024">
    <property type="entry name" value="Snf7_fam"/>
</dbReference>
<dbReference type="OrthoDB" id="10250120at2759"/>
<feature type="region of interest" description="Disordered" evidence="1">
    <location>
        <begin position="426"/>
        <end position="528"/>
    </location>
</feature>
<dbReference type="GO" id="GO:0005771">
    <property type="term" value="C:multivesicular body"/>
    <property type="evidence" value="ECO:0007669"/>
    <property type="project" value="TreeGrafter"/>
</dbReference>
<dbReference type="PANTHER" id="PTHR22761">
    <property type="entry name" value="CHARGED MULTIVESICULAR BODY PROTEIN"/>
    <property type="match status" value="1"/>
</dbReference>
<dbReference type="GO" id="GO:0006900">
    <property type="term" value="P:vesicle budding from membrane"/>
    <property type="evidence" value="ECO:0007669"/>
    <property type="project" value="TreeGrafter"/>
</dbReference>
<dbReference type="Pfam" id="PF03357">
    <property type="entry name" value="Snf7"/>
    <property type="match status" value="1"/>
</dbReference>
<dbReference type="GO" id="GO:0009898">
    <property type="term" value="C:cytoplasmic side of plasma membrane"/>
    <property type="evidence" value="ECO:0007669"/>
    <property type="project" value="TreeGrafter"/>
</dbReference>
<evidence type="ECO:0000313" key="2">
    <source>
        <dbReference type="EMBL" id="KAH7130454.1"/>
    </source>
</evidence>
<proteinExistence type="predicted"/>
<feature type="compositionally biased region" description="Basic and acidic residues" evidence="1">
    <location>
        <begin position="465"/>
        <end position="494"/>
    </location>
</feature>
<feature type="compositionally biased region" description="Basic and acidic residues" evidence="1">
    <location>
        <begin position="426"/>
        <end position="458"/>
    </location>
</feature>
<accession>A0A9P9E4F2</accession>
<protein>
    <submittedName>
        <fullName evidence="2">Snf7-domain-containing protein</fullName>
    </submittedName>
</protein>
<dbReference type="Proteomes" id="UP000700596">
    <property type="component" value="Unassembled WGS sequence"/>
</dbReference>
<feature type="compositionally biased region" description="Basic and acidic residues" evidence="1">
    <location>
        <begin position="518"/>
        <end position="528"/>
    </location>
</feature>
<name>A0A9P9E4F2_9PLEO</name>
<dbReference type="EMBL" id="JAGMWT010000004">
    <property type="protein sequence ID" value="KAH7130454.1"/>
    <property type="molecule type" value="Genomic_DNA"/>
</dbReference>
<reference evidence="2" key="1">
    <citation type="journal article" date="2021" name="Nat. Commun.">
        <title>Genetic determinants of endophytism in the Arabidopsis root mycobiome.</title>
        <authorList>
            <person name="Mesny F."/>
            <person name="Miyauchi S."/>
            <person name="Thiergart T."/>
            <person name="Pickel B."/>
            <person name="Atanasova L."/>
            <person name="Karlsson M."/>
            <person name="Huettel B."/>
            <person name="Barry K.W."/>
            <person name="Haridas S."/>
            <person name="Chen C."/>
            <person name="Bauer D."/>
            <person name="Andreopoulos W."/>
            <person name="Pangilinan J."/>
            <person name="LaButti K."/>
            <person name="Riley R."/>
            <person name="Lipzen A."/>
            <person name="Clum A."/>
            <person name="Drula E."/>
            <person name="Henrissat B."/>
            <person name="Kohler A."/>
            <person name="Grigoriev I.V."/>
            <person name="Martin F.M."/>
            <person name="Hacquard S."/>
        </authorList>
    </citation>
    <scope>NUCLEOTIDE SEQUENCE</scope>
    <source>
        <strain evidence="2">MPI-CAGE-CH-0243</strain>
    </source>
</reference>
<dbReference type="PANTHER" id="PTHR22761:SF18">
    <property type="entry name" value="SORTING PROTEIN SNF7 FAMILY PROTEIN, PUTATIVE (AFU_ORTHOLOGUE AFUA_2G16692)-RELATED"/>
    <property type="match status" value="1"/>
</dbReference>
<comment type="caution">
    <text evidence="2">The sequence shown here is derived from an EMBL/GenBank/DDBJ whole genome shotgun (WGS) entry which is preliminary data.</text>
</comment>
<evidence type="ECO:0000313" key="3">
    <source>
        <dbReference type="Proteomes" id="UP000700596"/>
    </source>
</evidence>
<organism evidence="2 3">
    <name type="scientific">Dendryphion nanum</name>
    <dbReference type="NCBI Taxonomy" id="256645"/>
    <lineage>
        <taxon>Eukaryota</taxon>
        <taxon>Fungi</taxon>
        <taxon>Dikarya</taxon>
        <taxon>Ascomycota</taxon>
        <taxon>Pezizomycotina</taxon>
        <taxon>Dothideomycetes</taxon>
        <taxon>Pleosporomycetidae</taxon>
        <taxon>Pleosporales</taxon>
        <taxon>Torulaceae</taxon>
        <taxon>Dendryphion</taxon>
    </lineage>
</organism>
<dbReference type="GO" id="GO:0000815">
    <property type="term" value="C:ESCRT III complex"/>
    <property type="evidence" value="ECO:0007669"/>
    <property type="project" value="TreeGrafter"/>
</dbReference>
<evidence type="ECO:0000256" key="1">
    <source>
        <dbReference type="SAM" id="MobiDB-lite"/>
    </source>
</evidence>
<dbReference type="AlphaFoldDB" id="A0A9P9E4F2"/>
<dbReference type="GO" id="GO:0032511">
    <property type="term" value="P:late endosome to vacuole transport via multivesicular body sorting pathway"/>
    <property type="evidence" value="ECO:0007669"/>
    <property type="project" value="TreeGrafter"/>
</dbReference>